<dbReference type="SUPFAM" id="SSF140453">
    <property type="entry name" value="EsxAB dimer-like"/>
    <property type="match status" value="1"/>
</dbReference>
<gene>
    <name evidence="1" type="ORF">GPX89_17085</name>
</gene>
<evidence type="ECO:0000313" key="2">
    <source>
        <dbReference type="Proteomes" id="UP000466794"/>
    </source>
</evidence>
<organism evidence="1 2">
    <name type="scientific">Nocardia terrae</name>
    <dbReference type="NCBI Taxonomy" id="2675851"/>
    <lineage>
        <taxon>Bacteria</taxon>
        <taxon>Bacillati</taxon>
        <taxon>Actinomycetota</taxon>
        <taxon>Actinomycetes</taxon>
        <taxon>Mycobacteriales</taxon>
        <taxon>Nocardiaceae</taxon>
        <taxon>Nocardia</taxon>
    </lineage>
</organism>
<reference evidence="1 2" key="1">
    <citation type="submission" date="2019-12" db="EMBL/GenBank/DDBJ databases">
        <title>Nocardia sp. nov. ET3-3 isolated from soil.</title>
        <authorList>
            <person name="Kanchanasin P."/>
            <person name="Tanasupawat S."/>
            <person name="Yuki M."/>
            <person name="Kudo T."/>
        </authorList>
    </citation>
    <scope>NUCLEOTIDE SEQUENCE [LARGE SCALE GENOMIC DNA]</scope>
    <source>
        <strain evidence="1 2">ET3-3</strain>
    </source>
</reference>
<accession>A0A7K1UX46</accession>
<comment type="caution">
    <text evidence="1">The sequence shown here is derived from an EMBL/GenBank/DDBJ whole genome shotgun (WGS) entry which is preliminary data.</text>
</comment>
<dbReference type="Proteomes" id="UP000466794">
    <property type="component" value="Unassembled WGS sequence"/>
</dbReference>
<evidence type="ECO:0000313" key="1">
    <source>
        <dbReference type="EMBL" id="MVU78954.1"/>
    </source>
</evidence>
<dbReference type="AlphaFoldDB" id="A0A7K1UX46"/>
<proteinExistence type="predicted"/>
<dbReference type="InterPro" id="IPR036689">
    <property type="entry name" value="ESAT-6-like_sf"/>
</dbReference>
<dbReference type="RefSeq" id="WP_157388549.1">
    <property type="nucleotide sequence ID" value="NZ_WRPP01000003.1"/>
</dbReference>
<protein>
    <recommendedName>
        <fullName evidence="3">WXG100 family type VII secretion target</fullName>
    </recommendedName>
</protein>
<name>A0A7K1UX46_9NOCA</name>
<sequence length="418" mass="45530">MTPVVRVPPTEDFTQFNALVLAQSSHFDLMVDWAGNECRKTDGLEGLTKPLVKKVEAASDFIGGKLKDCRKGMDTIQGKMYDASRTFQNTETDNTAAFTSIFGGKLAGIPDISTITQHDLIGTFDDDNVILKTPNVDTEYQEGALRMSKDLSAYHNQYKGVKGAKGPVSHELTAIDKIYRFVTGHSLISQLFEPLAGDWGRLSYLHEAYKTLSDGCYTVSANLTKGLWKLGGEWEGEGGEAFDSYMFKWSQGIGGIGDYARVVADACDVGYHAILMLVRSAVTAIDALINKALDLLKDKVEKMAAKMAAIEVVGGGPEDPVADVVAVGFALWDIIDIYKKVNTIVNDVARIVGIFTNISTKIDEISKALDPVAYNVQEFFAPGSQSISDWFSQSVVSPESKPGWNPALGMARVKMLPQ</sequence>
<dbReference type="EMBL" id="WRPP01000003">
    <property type="protein sequence ID" value="MVU78954.1"/>
    <property type="molecule type" value="Genomic_DNA"/>
</dbReference>
<keyword evidence="2" id="KW-1185">Reference proteome</keyword>
<evidence type="ECO:0008006" key="3">
    <source>
        <dbReference type="Google" id="ProtNLM"/>
    </source>
</evidence>